<organism evidence="2 3">
    <name type="scientific">Shewanella halifaxensis (strain HAW-EB4)</name>
    <dbReference type="NCBI Taxonomy" id="458817"/>
    <lineage>
        <taxon>Bacteria</taxon>
        <taxon>Pseudomonadati</taxon>
        <taxon>Pseudomonadota</taxon>
        <taxon>Gammaproteobacteria</taxon>
        <taxon>Alteromonadales</taxon>
        <taxon>Shewanellaceae</taxon>
        <taxon>Shewanella</taxon>
    </lineage>
</organism>
<proteinExistence type="predicted"/>
<name>B0TRH3_SHEHH</name>
<dbReference type="EMBL" id="CP000931">
    <property type="protein sequence ID" value="ABZ76391.1"/>
    <property type="molecule type" value="Genomic_DNA"/>
</dbReference>
<dbReference type="eggNOG" id="ENOG502ZVG3">
    <property type="taxonomic scope" value="Bacteria"/>
</dbReference>
<dbReference type="KEGG" id="shl:Shal_1826"/>
<keyword evidence="1" id="KW-1133">Transmembrane helix</keyword>
<sequence>MRQITIDWFRLFRYSLLFIVFSMLMTAFMLIWFSNSLQEAWHRGLMLTFSEFEMTVELTLTLLIYISFPVLLFRFLYYFSKMLYRGRSPGVAVISYKTLFNPLNFLLFPSLLNDKGLLYRRRCLLALILLTSIYFIILFIT</sequence>
<protein>
    <submittedName>
        <fullName evidence="2">Uncharacterized protein</fullName>
    </submittedName>
</protein>
<evidence type="ECO:0000313" key="3">
    <source>
        <dbReference type="Proteomes" id="UP000001317"/>
    </source>
</evidence>
<gene>
    <name evidence="2" type="ordered locus">Shal_1826</name>
</gene>
<dbReference type="Proteomes" id="UP000001317">
    <property type="component" value="Chromosome"/>
</dbReference>
<feature type="transmembrane region" description="Helical" evidence="1">
    <location>
        <begin position="54"/>
        <end position="77"/>
    </location>
</feature>
<accession>B0TRH3</accession>
<dbReference type="OrthoDB" id="6266163at2"/>
<keyword evidence="1" id="KW-0472">Membrane</keyword>
<keyword evidence="1" id="KW-0812">Transmembrane</keyword>
<keyword evidence="3" id="KW-1185">Reference proteome</keyword>
<dbReference type="RefSeq" id="WP_012276923.1">
    <property type="nucleotide sequence ID" value="NC_010334.1"/>
</dbReference>
<evidence type="ECO:0000313" key="2">
    <source>
        <dbReference type="EMBL" id="ABZ76391.1"/>
    </source>
</evidence>
<dbReference type="AlphaFoldDB" id="B0TRH3"/>
<feature type="transmembrane region" description="Helical" evidence="1">
    <location>
        <begin position="12"/>
        <end position="34"/>
    </location>
</feature>
<dbReference type="HOGENOM" id="CLU_1824005_0_0_6"/>
<reference evidence="2" key="1">
    <citation type="submission" date="2008-01" db="EMBL/GenBank/DDBJ databases">
        <title>Complete sequence of Shewanella halifaxensis HAW-EB4.</title>
        <authorList>
            <consortium name="US DOE Joint Genome Institute"/>
            <person name="Copeland A."/>
            <person name="Lucas S."/>
            <person name="Lapidus A."/>
            <person name="Glavina del Rio T."/>
            <person name="Dalin E."/>
            <person name="Tice H."/>
            <person name="Bruce D."/>
            <person name="Goodwin L."/>
            <person name="Pitluck S."/>
            <person name="Sims D."/>
            <person name="Brettin T."/>
            <person name="Detter J.C."/>
            <person name="Han C."/>
            <person name="Kuske C.R."/>
            <person name="Schmutz J."/>
            <person name="Larimer F."/>
            <person name="Land M."/>
            <person name="Hauser L."/>
            <person name="Kyrpides N."/>
            <person name="Kim E."/>
            <person name="Zhao J.-S."/>
            <person name="Richardson P."/>
        </authorList>
    </citation>
    <scope>NUCLEOTIDE SEQUENCE [LARGE SCALE GENOMIC DNA]</scope>
    <source>
        <strain evidence="2">HAW-EB4</strain>
    </source>
</reference>
<feature type="transmembrane region" description="Helical" evidence="1">
    <location>
        <begin position="123"/>
        <end position="140"/>
    </location>
</feature>
<evidence type="ECO:0000256" key="1">
    <source>
        <dbReference type="SAM" id="Phobius"/>
    </source>
</evidence>